<sequence length="211" mass="23297">MSRSPIPARTRLIEAGERLFAERGIDGVSLREISREAGSRNVMALQHHFKDRDGLLNAILDKHLVRVEQRRHVLLDAAEASGEPTLPALAAALVDPWAQCLVDDDGGRRYLQIFVELVNRPRPVLPPSLGDDVGSLERWRALVDPLLTPEQRRLHRRYAAMLYVTTELARWARSANAPDLPLVSASLTDLVVAMLSAPVSAATAAALESHR</sequence>
<reference evidence="6 7" key="1">
    <citation type="submission" date="2023-08" db="EMBL/GenBank/DDBJ databases">
        <authorList>
            <person name="Folkvardsen B D."/>
            <person name="Norman A."/>
        </authorList>
    </citation>
    <scope>NUCLEOTIDE SEQUENCE [LARGE SCALE GENOMIC DNA]</scope>
    <source>
        <strain evidence="6 7">Mu0050</strain>
    </source>
</reference>
<evidence type="ECO:0000256" key="1">
    <source>
        <dbReference type="ARBA" id="ARBA00023015"/>
    </source>
</evidence>
<keyword evidence="3" id="KW-0804">Transcription</keyword>
<dbReference type="InterPro" id="IPR009057">
    <property type="entry name" value="Homeodomain-like_sf"/>
</dbReference>
<dbReference type="PANTHER" id="PTHR30055">
    <property type="entry name" value="HTH-TYPE TRANSCRIPTIONAL REGULATOR RUTR"/>
    <property type="match status" value="1"/>
</dbReference>
<evidence type="ECO:0000256" key="4">
    <source>
        <dbReference type="PROSITE-ProRule" id="PRU00335"/>
    </source>
</evidence>
<comment type="caution">
    <text evidence="4">Lacks conserved residue(s) required for the propagation of feature annotation.</text>
</comment>
<evidence type="ECO:0000256" key="2">
    <source>
        <dbReference type="ARBA" id="ARBA00023125"/>
    </source>
</evidence>
<dbReference type="PANTHER" id="PTHR30055:SF234">
    <property type="entry name" value="HTH-TYPE TRANSCRIPTIONAL REGULATOR BETI"/>
    <property type="match status" value="1"/>
</dbReference>
<name>A0ABM9MJ14_9MYCO</name>
<evidence type="ECO:0000313" key="7">
    <source>
        <dbReference type="Proteomes" id="UP001190466"/>
    </source>
</evidence>
<keyword evidence="7" id="KW-1185">Reference proteome</keyword>
<feature type="domain" description="HTH tetR-type" evidence="5">
    <location>
        <begin position="6"/>
        <end position="67"/>
    </location>
</feature>
<accession>A0ABM9MJ14</accession>
<evidence type="ECO:0000313" key="6">
    <source>
        <dbReference type="EMBL" id="CAJ1586365.1"/>
    </source>
</evidence>
<dbReference type="SUPFAM" id="SSF46689">
    <property type="entry name" value="Homeodomain-like"/>
    <property type="match status" value="1"/>
</dbReference>
<gene>
    <name evidence="6" type="ORF">MU0050_004233</name>
</gene>
<dbReference type="Proteomes" id="UP001190466">
    <property type="component" value="Chromosome"/>
</dbReference>
<proteinExistence type="predicted"/>
<protein>
    <submittedName>
        <fullName evidence="6">Helix-turn-helix domain-containing protein</fullName>
    </submittedName>
</protein>
<evidence type="ECO:0000259" key="5">
    <source>
        <dbReference type="PROSITE" id="PS50977"/>
    </source>
</evidence>
<dbReference type="InterPro" id="IPR050109">
    <property type="entry name" value="HTH-type_TetR-like_transc_reg"/>
</dbReference>
<keyword evidence="1" id="KW-0805">Transcription regulation</keyword>
<dbReference type="PROSITE" id="PS50977">
    <property type="entry name" value="HTH_TETR_2"/>
    <property type="match status" value="1"/>
</dbReference>
<keyword evidence="2 4" id="KW-0238">DNA-binding</keyword>
<organism evidence="6 7">
    <name type="scientific">[Mycobacterium] wendilense</name>
    <dbReference type="NCBI Taxonomy" id="3064284"/>
    <lineage>
        <taxon>Bacteria</taxon>
        <taxon>Bacillati</taxon>
        <taxon>Actinomycetota</taxon>
        <taxon>Actinomycetes</taxon>
        <taxon>Mycobacteriales</taxon>
        <taxon>Mycobacteriaceae</taxon>
        <taxon>Mycolicibacter</taxon>
    </lineage>
</organism>
<dbReference type="InterPro" id="IPR001647">
    <property type="entry name" value="HTH_TetR"/>
</dbReference>
<dbReference type="EMBL" id="OY726395">
    <property type="protein sequence ID" value="CAJ1586365.1"/>
    <property type="molecule type" value="Genomic_DNA"/>
</dbReference>
<dbReference type="Gene3D" id="1.10.357.10">
    <property type="entry name" value="Tetracycline Repressor, domain 2"/>
    <property type="match status" value="1"/>
</dbReference>
<dbReference type="RefSeq" id="WP_316512366.1">
    <property type="nucleotide sequence ID" value="NZ_OY726395.1"/>
</dbReference>
<dbReference type="Pfam" id="PF00440">
    <property type="entry name" value="TetR_N"/>
    <property type="match status" value="1"/>
</dbReference>
<evidence type="ECO:0000256" key="3">
    <source>
        <dbReference type="ARBA" id="ARBA00023163"/>
    </source>
</evidence>